<keyword evidence="3" id="KW-1185">Reference proteome</keyword>
<sequence length="1353" mass="153792">MFQVDPVSKKQVEEATYQLLKVLCASRKFGVIFYDPSYGSSGRNYNQLVQKVLEILEKPWEKDVVAKLLCDIFSACPDLIHLTVSRMGPFVEPRMSPKWIQAVDFIIQIIDGIDPKNILSKAGSLTVAQLITIFEQVVTPKSILRIIFGSTFSEAKQELDLTALKNSQICIRHSAVALLSSITNAAGRFHDYNGLEEYFGSTVVADQFRQQLLDHLFMVLPNVTDVLHAWQLTVDENKNGIVRENSDLNQSLSDLPHITAADHLRQVLKLMLAYVRCWPPHEVTTEDNNFSSAWGLLKSPNFLRDAQSFRDLEPMALELLSSCGTFSISSNQGPLNRDIFKRLLCLFAKEEEESRLLTWRRLLLSTLLKSGFFDGNEVEACLWIHSFQLCCFNEDPLDEKKVDSLAEFMVSSFCNLMHFSEKYLHLISNAFAATSSLEKCHDKNSTRSLLIDLMENDMESDNDTNTTNEILIYSQRSIPTISPLLPAALCEMKNYEKGSQDFDVISYFLQYIILNIFHGQDSFEPLLYILENDLSSYSPSKSLKKYLKGWSSKKLHCVDEIISGDHPLCLCSKELISKSKASNDALCKIKDSLQTVSIFQLITFHLASLAKQNILDEASFATGKKTLLSLFENPYLSVKEENVLYHKSTGKVVDVYELCLQSALNNSILLKLFNPLGGETESRRLVTSLINHILSLANLLLKDKDLIGNLTLPFKKKFLQDVTTSLEEISECKELLVNWDEDSMFLFLSHFTLSSDEILALLDKFASIPPVTLIRPSDRRLSGPGFLLIKLFEELCKRRKLGLQTFIKSSSFEPVAKFLYTLEEMSEQAVVDNSCNGLSVLEDCILQVLQIFPHLIDEIDTRLLNIFISSRYHRKTADALGQFLICESENFRAFFLELCNVNHNIFSANSGRILEYLESMIKNGKLDIPENVLVKIYEEYKESLKDVLKKYSEVPSWLKNNLELFKMIVERTLDEEKCYKLWTLAKKKATAFINGEHSFFEIVHSLLKKAEKKCAIPEESPHFSFFKLTLEGFTNVLKAVLNDSSNEEMAVDLLFFSELIGNVLDGVVEKDEKYTESKKCPNSSWNMLQKDKIWRELTQLSLKIGIGQNNGPLIRCFRKICSRVIGKNDSEAVLLFKMCIMHSKFLDIMLENRSSKGEILEFLLMLLEKYPNNSYTSLVPVLLSSYGASLGKTDLVTLKLLKLIDHDELSFNQFSPYLWGEMAASFYSLKSQVSSAAFSAFSILRQPKADQVLELIDLSRSELTICNFPIYRGFLAEESFDFSSEELLVYDPCFYLPLFSHILAPENPVKVYKFTQTGALALTVAALGSHNNYIRAAAMHVLARFYSHLETGR</sequence>
<name>A0A8K0KD06_LADFU</name>
<dbReference type="GO" id="GO:0000463">
    <property type="term" value="P:maturation of LSU-rRNA from tricistronic rRNA transcript (SSU-rRNA, 5.8S rRNA, LSU-rRNA)"/>
    <property type="evidence" value="ECO:0007669"/>
    <property type="project" value="TreeGrafter"/>
</dbReference>
<proteinExistence type="predicted"/>
<evidence type="ECO:0000259" key="1">
    <source>
        <dbReference type="Pfam" id="PF11707"/>
    </source>
</evidence>
<reference evidence="2" key="2">
    <citation type="submission" date="2017-10" db="EMBL/GenBank/DDBJ databases">
        <title>Ladona fulva Genome sequencing and assembly.</title>
        <authorList>
            <person name="Murali S."/>
            <person name="Richards S."/>
            <person name="Bandaranaike D."/>
            <person name="Bellair M."/>
            <person name="Blankenburg K."/>
            <person name="Chao H."/>
            <person name="Dinh H."/>
            <person name="Doddapaneni H."/>
            <person name="Dugan-Rocha S."/>
            <person name="Elkadiri S."/>
            <person name="Gnanaolivu R."/>
            <person name="Hernandez B."/>
            <person name="Skinner E."/>
            <person name="Javaid M."/>
            <person name="Lee S."/>
            <person name="Li M."/>
            <person name="Ming W."/>
            <person name="Munidasa M."/>
            <person name="Muniz J."/>
            <person name="Nguyen L."/>
            <person name="Hughes D."/>
            <person name="Osuji N."/>
            <person name="Pu L.-L."/>
            <person name="Puazo M."/>
            <person name="Qu C."/>
            <person name="Quiroz J."/>
            <person name="Raj R."/>
            <person name="Weissenberger G."/>
            <person name="Xin Y."/>
            <person name="Zou X."/>
            <person name="Han Y."/>
            <person name="Worley K."/>
            <person name="Muzny D."/>
            <person name="Gibbs R."/>
        </authorList>
    </citation>
    <scope>NUCLEOTIDE SEQUENCE</scope>
    <source>
        <strain evidence="2">Sampled in the wild</strain>
    </source>
</reference>
<dbReference type="PANTHER" id="PTHR13500">
    <property type="entry name" value="NUCLEOLAR PRERIBOSOMAL-ASSOCIATED PROTEIN 1"/>
    <property type="match status" value="1"/>
</dbReference>
<feature type="domain" description="URB1 N-terminal" evidence="1">
    <location>
        <begin position="10"/>
        <end position="101"/>
    </location>
</feature>
<gene>
    <name evidence="2" type="ORF">J437_LFUL000167</name>
</gene>
<comment type="caution">
    <text evidence="2">The sequence shown here is derived from an EMBL/GenBank/DDBJ whole genome shotgun (WGS) entry which is preliminary data.</text>
</comment>
<dbReference type="InterPro" id="IPR021714">
    <property type="entry name" value="URB1_N"/>
</dbReference>
<evidence type="ECO:0000313" key="2">
    <source>
        <dbReference type="EMBL" id="KAG8231450.1"/>
    </source>
</evidence>
<dbReference type="GO" id="GO:0000466">
    <property type="term" value="P:maturation of 5.8S rRNA from tricistronic rRNA transcript (SSU-rRNA, 5.8S rRNA, LSU-rRNA)"/>
    <property type="evidence" value="ECO:0007669"/>
    <property type="project" value="TreeGrafter"/>
</dbReference>
<dbReference type="OrthoDB" id="72892at2759"/>
<dbReference type="Proteomes" id="UP000792457">
    <property type="component" value="Unassembled WGS sequence"/>
</dbReference>
<dbReference type="EMBL" id="KZ308556">
    <property type="protein sequence ID" value="KAG8231450.1"/>
    <property type="molecule type" value="Genomic_DNA"/>
</dbReference>
<dbReference type="PANTHER" id="PTHR13500:SF0">
    <property type="entry name" value="NUCLEOLAR PRE-RIBOSOMAL-ASSOCIATED PROTEIN 1"/>
    <property type="match status" value="1"/>
</dbReference>
<reference evidence="2" key="1">
    <citation type="submission" date="2013-04" db="EMBL/GenBank/DDBJ databases">
        <authorList>
            <person name="Qu J."/>
            <person name="Murali S.C."/>
            <person name="Bandaranaike D."/>
            <person name="Bellair M."/>
            <person name="Blankenburg K."/>
            <person name="Chao H."/>
            <person name="Dinh H."/>
            <person name="Doddapaneni H."/>
            <person name="Downs B."/>
            <person name="Dugan-Rocha S."/>
            <person name="Elkadiri S."/>
            <person name="Gnanaolivu R.D."/>
            <person name="Hernandez B."/>
            <person name="Javaid M."/>
            <person name="Jayaseelan J.C."/>
            <person name="Lee S."/>
            <person name="Li M."/>
            <person name="Ming W."/>
            <person name="Munidasa M."/>
            <person name="Muniz J."/>
            <person name="Nguyen L."/>
            <person name="Ongeri F."/>
            <person name="Osuji N."/>
            <person name="Pu L.-L."/>
            <person name="Puazo M."/>
            <person name="Qu C."/>
            <person name="Quiroz J."/>
            <person name="Raj R."/>
            <person name="Weissenberger G."/>
            <person name="Xin Y."/>
            <person name="Zou X."/>
            <person name="Han Y."/>
            <person name="Richards S."/>
            <person name="Worley K."/>
            <person name="Muzny D."/>
            <person name="Gibbs R."/>
        </authorList>
    </citation>
    <scope>NUCLEOTIDE SEQUENCE</scope>
    <source>
        <strain evidence="2">Sampled in the wild</strain>
    </source>
</reference>
<dbReference type="GO" id="GO:0005730">
    <property type="term" value="C:nucleolus"/>
    <property type="evidence" value="ECO:0007669"/>
    <property type="project" value="TreeGrafter"/>
</dbReference>
<accession>A0A8K0KD06</accession>
<evidence type="ECO:0000313" key="3">
    <source>
        <dbReference type="Proteomes" id="UP000792457"/>
    </source>
</evidence>
<dbReference type="Pfam" id="PF11707">
    <property type="entry name" value="Npa1"/>
    <property type="match status" value="1"/>
</dbReference>
<organism evidence="2 3">
    <name type="scientific">Ladona fulva</name>
    <name type="common">Scarce chaser dragonfly</name>
    <name type="synonym">Libellula fulva</name>
    <dbReference type="NCBI Taxonomy" id="123851"/>
    <lineage>
        <taxon>Eukaryota</taxon>
        <taxon>Metazoa</taxon>
        <taxon>Ecdysozoa</taxon>
        <taxon>Arthropoda</taxon>
        <taxon>Hexapoda</taxon>
        <taxon>Insecta</taxon>
        <taxon>Pterygota</taxon>
        <taxon>Palaeoptera</taxon>
        <taxon>Odonata</taxon>
        <taxon>Epiprocta</taxon>
        <taxon>Anisoptera</taxon>
        <taxon>Libelluloidea</taxon>
        <taxon>Libellulidae</taxon>
        <taxon>Ladona</taxon>
    </lineage>
</organism>
<protein>
    <recommendedName>
        <fullName evidence="1">URB1 N-terminal domain-containing protein</fullName>
    </recommendedName>
</protein>
<dbReference type="InterPro" id="IPR039844">
    <property type="entry name" value="URB1"/>
</dbReference>